<dbReference type="InterPro" id="IPR002110">
    <property type="entry name" value="Ankyrin_rpt"/>
</dbReference>
<dbReference type="PROSITE" id="PS50088">
    <property type="entry name" value="ANK_REPEAT"/>
    <property type="match status" value="1"/>
</dbReference>
<dbReference type="AlphaFoldDB" id="F0YC86"/>
<feature type="domain" description="Serine hydrolase" evidence="4">
    <location>
        <begin position="670"/>
        <end position="788"/>
    </location>
</feature>
<dbReference type="Gene3D" id="1.25.40.20">
    <property type="entry name" value="Ankyrin repeat-containing domain"/>
    <property type="match status" value="1"/>
</dbReference>
<dbReference type="OrthoDB" id="414698at2759"/>
<dbReference type="SUPFAM" id="SSF53474">
    <property type="entry name" value="alpha/beta-Hydrolases"/>
    <property type="match status" value="1"/>
</dbReference>
<dbReference type="Proteomes" id="UP000002729">
    <property type="component" value="Unassembled WGS sequence"/>
</dbReference>
<dbReference type="PANTHER" id="PTHR48070">
    <property type="entry name" value="ESTERASE OVCA2"/>
    <property type="match status" value="1"/>
</dbReference>
<dbReference type="InParanoid" id="F0YC86"/>
<dbReference type="KEGG" id="aaf:AURANDRAFT_64922"/>
<dbReference type="InterPro" id="IPR036047">
    <property type="entry name" value="F-box-like_dom_sf"/>
</dbReference>
<evidence type="ECO:0000256" key="3">
    <source>
        <dbReference type="SAM" id="MobiDB-lite"/>
    </source>
</evidence>
<dbReference type="SUPFAM" id="SSF48403">
    <property type="entry name" value="Ankyrin repeat"/>
    <property type="match status" value="1"/>
</dbReference>
<accession>F0YC86</accession>
<dbReference type="eggNOG" id="ENOG502S3AB">
    <property type="taxonomic scope" value="Eukaryota"/>
</dbReference>
<evidence type="ECO:0000256" key="1">
    <source>
        <dbReference type="ARBA" id="ARBA00022801"/>
    </source>
</evidence>
<dbReference type="GeneID" id="20225075"/>
<dbReference type="GO" id="GO:0005634">
    <property type="term" value="C:nucleus"/>
    <property type="evidence" value="ECO:0007669"/>
    <property type="project" value="TreeGrafter"/>
</dbReference>
<dbReference type="Gene3D" id="3.40.50.1820">
    <property type="entry name" value="alpha/beta hydrolase"/>
    <property type="match status" value="1"/>
</dbReference>
<feature type="region of interest" description="Disordered" evidence="3">
    <location>
        <begin position="374"/>
        <end position="393"/>
    </location>
</feature>
<evidence type="ECO:0000259" key="4">
    <source>
        <dbReference type="Pfam" id="PF03959"/>
    </source>
</evidence>
<proteinExistence type="predicted"/>
<keyword evidence="1" id="KW-0378">Hydrolase</keyword>
<dbReference type="InterPro" id="IPR029058">
    <property type="entry name" value="AB_hydrolase_fold"/>
</dbReference>
<dbReference type="RefSeq" id="XP_009037884.1">
    <property type="nucleotide sequence ID" value="XM_009039636.1"/>
</dbReference>
<feature type="compositionally biased region" description="Basic and acidic residues" evidence="3">
    <location>
        <begin position="572"/>
        <end position="582"/>
    </location>
</feature>
<feature type="compositionally biased region" description="Acidic residues" evidence="3">
    <location>
        <begin position="562"/>
        <end position="571"/>
    </location>
</feature>
<dbReference type="InterPro" id="IPR036770">
    <property type="entry name" value="Ankyrin_rpt-contain_sf"/>
</dbReference>
<feature type="compositionally biased region" description="Basic and acidic residues" evidence="3">
    <location>
        <begin position="374"/>
        <end position="386"/>
    </location>
</feature>
<dbReference type="SUPFAM" id="SSF81383">
    <property type="entry name" value="F-box domain"/>
    <property type="match status" value="1"/>
</dbReference>
<feature type="compositionally biased region" description="Low complexity" evidence="3">
    <location>
        <begin position="453"/>
        <end position="464"/>
    </location>
</feature>
<keyword evidence="2" id="KW-0040">ANK repeat</keyword>
<feature type="repeat" description="ANK" evidence="2">
    <location>
        <begin position="263"/>
        <end position="295"/>
    </location>
</feature>
<evidence type="ECO:0000313" key="6">
    <source>
        <dbReference type="Proteomes" id="UP000002729"/>
    </source>
</evidence>
<dbReference type="GO" id="GO:0005737">
    <property type="term" value="C:cytoplasm"/>
    <property type="evidence" value="ECO:0007669"/>
    <property type="project" value="TreeGrafter"/>
</dbReference>
<protein>
    <recommendedName>
        <fullName evidence="4">Serine hydrolase domain-containing protein</fullName>
    </recommendedName>
</protein>
<dbReference type="PANTHER" id="PTHR48070:SF6">
    <property type="entry name" value="ESTERASE OVCA2"/>
    <property type="match status" value="1"/>
</dbReference>
<dbReference type="GO" id="GO:0016787">
    <property type="term" value="F:hydrolase activity"/>
    <property type="evidence" value="ECO:0007669"/>
    <property type="project" value="UniProtKB-KW"/>
</dbReference>
<feature type="compositionally biased region" description="Basic and acidic residues" evidence="3">
    <location>
        <begin position="478"/>
        <end position="496"/>
    </location>
</feature>
<feature type="region of interest" description="Disordered" evidence="3">
    <location>
        <begin position="399"/>
        <end position="590"/>
    </location>
</feature>
<feature type="compositionally biased region" description="Acidic residues" evidence="3">
    <location>
        <begin position="428"/>
        <end position="437"/>
    </location>
</feature>
<organism evidence="6">
    <name type="scientific">Aureococcus anophagefferens</name>
    <name type="common">Harmful bloom alga</name>
    <dbReference type="NCBI Taxonomy" id="44056"/>
    <lineage>
        <taxon>Eukaryota</taxon>
        <taxon>Sar</taxon>
        <taxon>Stramenopiles</taxon>
        <taxon>Ochrophyta</taxon>
        <taxon>Pelagophyceae</taxon>
        <taxon>Pelagomonadales</taxon>
        <taxon>Pelagomonadaceae</taxon>
        <taxon>Aureococcus</taxon>
    </lineage>
</organism>
<feature type="compositionally biased region" description="Basic and acidic residues" evidence="3">
    <location>
        <begin position="504"/>
        <end position="536"/>
    </location>
</feature>
<name>F0YC86_AURAN</name>
<reference evidence="5 6" key="1">
    <citation type="journal article" date="2011" name="Proc. Natl. Acad. Sci. U.S.A.">
        <title>Niche of harmful alga Aureococcus anophagefferens revealed through ecogenomics.</title>
        <authorList>
            <person name="Gobler C.J."/>
            <person name="Berry D.L."/>
            <person name="Dyhrman S.T."/>
            <person name="Wilhelm S.W."/>
            <person name="Salamov A."/>
            <person name="Lobanov A.V."/>
            <person name="Zhang Y."/>
            <person name="Collier J.L."/>
            <person name="Wurch L.L."/>
            <person name="Kustka A.B."/>
            <person name="Dill B.D."/>
            <person name="Shah M."/>
            <person name="VerBerkmoes N.C."/>
            <person name="Kuo A."/>
            <person name="Terry A."/>
            <person name="Pangilinan J."/>
            <person name="Lindquist E.A."/>
            <person name="Lucas S."/>
            <person name="Paulsen I.T."/>
            <person name="Hattenrath-Lehmann T.K."/>
            <person name="Talmage S.C."/>
            <person name="Walker E.A."/>
            <person name="Koch F."/>
            <person name="Burson A.M."/>
            <person name="Marcoval M.A."/>
            <person name="Tang Y.Z."/>
            <person name="Lecleir G.R."/>
            <person name="Coyne K.J."/>
            <person name="Berg G.M."/>
            <person name="Bertrand E.M."/>
            <person name="Saito M.A."/>
            <person name="Gladyshev V.N."/>
            <person name="Grigoriev I.V."/>
        </authorList>
    </citation>
    <scope>NUCLEOTIDE SEQUENCE [LARGE SCALE GENOMIC DNA]</scope>
    <source>
        <strain evidence="6">CCMP 1984</strain>
    </source>
</reference>
<dbReference type="InterPro" id="IPR005645">
    <property type="entry name" value="FSH-like_dom"/>
</dbReference>
<dbReference type="EMBL" id="GL833131">
    <property type="protein sequence ID" value="EGB07251.1"/>
    <property type="molecule type" value="Genomic_DNA"/>
</dbReference>
<keyword evidence="6" id="KW-1185">Reference proteome</keyword>
<feature type="compositionally biased region" description="Basic and acidic residues" evidence="3">
    <location>
        <begin position="101"/>
        <end position="118"/>
    </location>
</feature>
<feature type="region of interest" description="Disordered" evidence="3">
    <location>
        <begin position="91"/>
        <end position="206"/>
    </location>
</feature>
<evidence type="ECO:0000313" key="5">
    <source>
        <dbReference type="EMBL" id="EGB07251.1"/>
    </source>
</evidence>
<dbReference type="Pfam" id="PF03959">
    <property type="entry name" value="FSH1"/>
    <property type="match status" value="1"/>
</dbReference>
<dbReference type="InterPro" id="IPR050593">
    <property type="entry name" value="LovG"/>
</dbReference>
<sequence>MAVLVRVKRKRDELPSDTLIIAAPRMKRERSTKEKLLADFGGMGLEAGARPDASEPVERRCFRRLETLDAAAAEDMERRVDGETAQRLLREARRLRRKRRPHDDGGRPSEEGRARDDGAAAAPPRRRRRQTQQLREEPPAGGGGPKIWVDLRDGALERAAPGAPPRSGGLKKNKTSRSLQDLTEADAGDDATLRPSATTPDLGQLHAATRRILNPAERRLDEAVFAAFQAPPGEPAARALAAVRDALDRGAGFARADFRRPSDGTTPLMAAAWHGADGDVARLLGSGADPRVVDARGNDASALAHARGHHGTRNLLLAAQLERSSALRSGSRRRSEVDFGTDVDVRGAPDDDDACVGLPLDDFVYDVYAYDARADDGDAGDRRPPSPKDAWAPESLAAFPSMGDLSAGGASTQLAPPAPAPPPGEFASADDDDDDDALSTRCVVSPHPDGRARTLANRAAAAASRAKRAPLVVGIRHPLRDALRLPHPRVDERLGGDDSSVSSLDERDAGLSDSDRSFDSNDEQHEANDYPEGRDSDDSDDGLHAPNFDDDDGRDHRAYGSDGDDDDDSDADDGRFRARPIDVADDDDMDDTPLGVGAVGFGALRAARISQDDGFDDDELSLCMAALAEQNARPRVLCLHGMHASTAAFLPEARALMGDLPVDCDGPDHDGMWWWPSLDHVRPDPRGALGWEESAAALAPALDAHDAVLGFSQGAAMAAVLCALHPHRVRFGIFACGYTAVGTGLKALAEGDEGLGAIDVPSLHIVGERDGAVPPEAGEHLASRFKDPVRLEALVFGGQNGAARNEASACGGGRARAESNEIILYDPSLMARINHLVFGGILTLFSPGEPALLEDNVPTLVSYFDSASLLAAGVVSRHWHSIATADQFWRVIVREDYSLDPACIDPPPRPVKALWLKMRRAFRSLLAADAAPPPACAQPLPVLPDRIVVH</sequence>
<evidence type="ECO:0000256" key="2">
    <source>
        <dbReference type="PROSITE-ProRule" id="PRU00023"/>
    </source>
</evidence>
<gene>
    <name evidence="5" type="ORF">AURANDRAFT_64922</name>
</gene>
<dbReference type="PROSITE" id="PS50297">
    <property type="entry name" value="ANK_REP_REGION"/>
    <property type="match status" value="1"/>
</dbReference>